<name>A0ABV1H8U2_9FIRM</name>
<evidence type="ECO:0000256" key="1">
    <source>
        <dbReference type="SAM" id="Phobius"/>
    </source>
</evidence>
<evidence type="ECO:0000313" key="2">
    <source>
        <dbReference type="EMBL" id="MEQ2555893.1"/>
    </source>
</evidence>
<dbReference type="EMBL" id="JBBMFS010000013">
    <property type="protein sequence ID" value="MEQ2555893.1"/>
    <property type="molecule type" value="Genomic_DNA"/>
</dbReference>
<feature type="transmembrane region" description="Helical" evidence="1">
    <location>
        <begin position="12"/>
        <end position="32"/>
    </location>
</feature>
<protein>
    <submittedName>
        <fullName evidence="2">Uncharacterized protein</fullName>
    </submittedName>
</protein>
<accession>A0ABV1H8U2</accession>
<gene>
    <name evidence="2" type="ORF">WMO37_12920</name>
</gene>
<sequence>MGDLIAMVKDAVVPLAGFMAVTAMLGVVIVMYKQTIMAVINTLLYR</sequence>
<keyword evidence="3" id="KW-1185">Reference proteome</keyword>
<organism evidence="2 3">
    <name type="scientific">Lachnospira intestinalis</name>
    <dbReference type="NCBI Taxonomy" id="3133158"/>
    <lineage>
        <taxon>Bacteria</taxon>
        <taxon>Bacillati</taxon>
        <taxon>Bacillota</taxon>
        <taxon>Clostridia</taxon>
        <taxon>Lachnospirales</taxon>
        <taxon>Lachnospiraceae</taxon>
        <taxon>Lachnospira</taxon>
    </lineage>
</organism>
<reference evidence="2" key="1">
    <citation type="submission" date="2024-03" db="EMBL/GenBank/DDBJ databases">
        <title>Human intestinal bacterial collection.</title>
        <authorList>
            <person name="Pauvert C."/>
            <person name="Hitch T.C.A."/>
            <person name="Clavel T."/>
        </authorList>
    </citation>
    <scope>NUCLEOTIDE SEQUENCE [LARGE SCALE GENOMIC DNA]</scope>
    <source>
        <strain evidence="2">CLA-AA-H89B</strain>
    </source>
</reference>
<dbReference type="Proteomes" id="UP001546774">
    <property type="component" value="Unassembled WGS sequence"/>
</dbReference>
<proteinExistence type="predicted"/>
<evidence type="ECO:0000313" key="3">
    <source>
        <dbReference type="Proteomes" id="UP001546774"/>
    </source>
</evidence>
<keyword evidence="1" id="KW-0472">Membrane</keyword>
<keyword evidence="1" id="KW-1133">Transmembrane helix</keyword>
<comment type="caution">
    <text evidence="2">The sequence shown here is derived from an EMBL/GenBank/DDBJ whole genome shotgun (WGS) entry which is preliminary data.</text>
</comment>
<keyword evidence="1" id="KW-0812">Transmembrane</keyword>